<dbReference type="Gene3D" id="3.40.50.360">
    <property type="match status" value="1"/>
</dbReference>
<keyword evidence="2" id="KW-0408">Iron</keyword>
<feature type="domain" description="Flavodoxin-like" evidence="3">
    <location>
        <begin position="51"/>
        <end position="204"/>
    </location>
</feature>
<evidence type="ECO:0000259" key="3">
    <source>
        <dbReference type="PROSITE" id="PS50902"/>
    </source>
</evidence>
<evidence type="ECO:0000313" key="5">
    <source>
        <dbReference type="Proteomes" id="UP000539075"/>
    </source>
</evidence>
<evidence type="ECO:0000256" key="1">
    <source>
        <dbReference type="ARBA" id="ARBA00001917"/>
    </source>
</evidence>
<comment type="caution">
    <text evidence="4">The sequence shown here is derived from an EMBL/GenBank/DDBJ whole genome shotgun (WGS) entry which is preliminary data.</text>
</comment>
<organism evidence="4 5">
    <name type="scientific">Desulfovibrio intestinalis</name>
    <dbReference type="NCBI Taxonomy" id="58621"/>
    <lineage>
        <taxon>Bacteria</taxon>
        <taxon>Pseudomonadati</taxon>
        <taxon>Thermodesulfobacteriota</taxon>
        <taxon>Desulfovibrionia</taxon>
        <taxon>Desulfovibrionales</taxon>
        <taxon>Desulfovibrionaceae</taxon>
        <taxon>Desulfovibrio</taxon>
    </lineage>
</organism>
<dbReference type="PANTHER" id="PTHR39201:SF1">
    <property type="entry name" value="FLAVODOXIN-LIKE DOMAIN-CONTAINING PROTEIN"/>
    <property type="match status" value="1"/>
</dbReference>
<dbReference type="PANTHER" id="PTHR39201">
    <property type="entry name" value="EXPORTED PROTEIN-RELATED"/>
    <property type="match status" value="1"/>
</dbReference>
<accession>A0A7W8FG96</accession>
<gene>
    <name evidence="4" type="ORF">HNQ38_001637</name>
</gene>
<keyword evidence="2" id="KW-0411">Iron-sulfur</keyword>
<dbReference type="Proteomes" id="UP000539075">
    <property type="component" value="Unassembled WGS sequence"/>
</dbReference>
<proteinExistence type="predicted"/>
<dbReference type="SUPFAM" id="SSF52218">
    <property type="entry name" value="Flavoproteins"/>
    <property type="match status" value="1"/>
</dbReference>
<dbReference type="InterPro" id="IPR029039">
    <property type="entry name" value="Flavoprotein-like_sf"/>
</dbReference>
<name>A0A7W8FG96_9BACT</name>
<evidence type="ECO:0000256" key="2">
    <source>
        <dbReference type="ARBA" id="ARBA00023014"/>
    </source>
</evidence>
<protein>
    <submittedName>
        <fullName evidence="4">Flavodoxin</fullName>
    </submittedName>
</protein>
<dbReference type="GO" id="GO:0010181">
    <property type="term" value="F:FMN binding"/>
    <property type="evidence" value="ECO:0007669"/>
    <property type="project" value="InterPro"/>
</dbReference>
<dbReference type="AlphaFoldDB" id="A0A7W8FG96"/>
<dbReference type="PROSITE" id="PS50902">
    <property type="entry name" value="FLAVODOXIN_LIKE"/>
    <property type="match status" value="1"/>
</dbReference>
<dbReference type="GO" id="GO:0051536">
    <property type="term" value="F:iron-sulfur cluster binding"/>
    <property type="evidence" value="ECO:0007669"/>
    <property type="project" value="UniProtKB-KW"/>
</dbReference>
<dbReference type="InterPro" id="IPR008254">
    <property type="entry name" value="Flavodoxin/NO_synth"/>
</dbReference>
<dbReference type="EMBL" id="JACHGO010000004">
    <property type="protein sequence ID" value="MBB5143540.1"/>
    <property type="molecule type" value="Genomic_DNA"/>
</dbReference>
<evidence type="ECO:0000313" key="4">
    <source>
        <dbReference type="EMBL" id="MBB5143540.1"/>
    </source>
</evidence>
<keyword evidence="2" id="KW-0479">Metal-binding</keyword>
<dbReference type="PROSITE" id="PS00201">
    <property type="entry name" value="FLAVODOXIN"/>
    <property type="match status" value="1"/>
</dbReference>
<sequence>MRKFIQHEAASFSRRSFITAITAGMFAVAVHPLLAPTSAANAKPASGGQKMLIVYYSRSGNTRVVAEKIHASHGGNIVELQTVNPYPEEYRATTEQAQKELKANYFPPLKTSVDDISPYDVILVGSPSWWGTFASPVRGFLAQHDFSGKKIAPFITHEGSALGKSVADLKTLCPGATILDGLAVRGGRVQNSQAEIDQWLKRLDLGK</sequence>
<reference evidence="4 5" key="1">
    <citation type="submission" date="2020-08" db="EMBL/GenBank/DDBJ databases">
        <title>Genomic Encyclopedia of Type Strains, Phase IV (KMG-IV): sequencing the most valuable type-strain genomes for metagenomic binning, comparative biology and taxonomic classification.</title>
        <authorList>
            <person name="Goeker M."/>
        </authorList>
    </citation>
    <scope>NUCLEOTIDE SEQUENCE [LARGE SCALE GENOMIC DNA]</scope>
    <source>
        <strain evidence="4 5">DSM 11275</strain>
    </source>
</reference>
<dbReference type="InterPro" id="IPR001226">
    <property type="entry name" value="Flavodoxin_CS"/>
</dbReference>
<dbReference type="RefSeq" id="WP_183719127.1">
    <property type="nucleotide sequence ID" value="NZ_JACHGO010000004.1"/>
</dbReference>
<dbReference type="PROSITE" id="PS51318">
    <property type="entry name" value="TAT"/>
    <property type="match status" value="1"/>
</dbReference>
<dbReference type="GO" id="GO:0009055">
    <property type="term" value="F:electron transfer activity"/>
    <property type="evidence" value="ECO:0007669"/>
    <property type="project" value="InterPro"/>
</dbReference>
<comment type="cofactor">
    <cofactor evidence="1">
        <name>FMN</name>
        <dbReference type="ChEBI" id="CHEBI:58210"/>
    </cofactor>
</comment>
<keyword evidence="5" id="KW-1185">Reference proteome</keyword>
<dbReference type="Pfam" id="PF12682">
    <property type="entry name" value="Flavodoxin_4"/>
    <property type="match status" value="1"/>
</dbReference>
<dbReference type="InterPro" id="IPR006311">
    <property type="entry name" value="TAT_signal"/>
</dbReference>